<dbReference type="PANTHER" id="PTHR33154">
    <property type="entry name" value="TRANSCRIPTIONAL REGULATOR, ARSR FAMILY"/>
    <property type="match status" value="1"/>
</dbReference>
<dbReference type="CDD" id="cd00090">
    <property type="entry name" value="HTH_ARSR"/>
    <property type="match status" value="1"/>
</dbReference>
<dbReference type="NCBIfam" id="NF033788">
    <property type="entry name" value="HTH_metalloreg"/>
    <property type="match status" value="1"/>
</dbReference>
<dbReference type="STRING" id="1406858.GCA_000710895_03251"/>
<gene>
    <name evidence="6" type="ORF">NCTC1934_03760</name>
</gene>
<dbReference type="GO" id="GO:0003677">
    <property type="term" value="F:DNA binding"/>
    <property type="evidence" value="ECO:0007669"/>
    <property type="project" value="UniProtKB-KW"/>
</dbReference>
<dbReference type="SMART" id="SM00418">
    <property type="entry name" value="HTH_ARSR"/>
    <property type="match status" value="1"/>
</dbReference>
<dbReference type="GO" id="GO:0003700">
    <property type="term" value="F:DNA-binding transcription factor activity"/>
    <property type="evidence" value="ECO:0007669"/>
    <property type="project" value="InterPro"/>
</dbReference>
<dbReference type="PROSITE" id="PS50987">
    <property type="entry name" value="HTH_ARSR_2"/>
    <property type="match status" value="1"/>
</dbReference>
<evidence type="ECO:0000256" key="4">
    <source>
        <dbReference type="SAM" id="MobiDB-lite"/>
    </source>
</evidence>
<dbReference type="OrthoDB" id="9806976at2"/>
<reference evidence="6 7" key="1">
    <citation type="submission" date="2018-06" db="EMBL/GenBank/DDBJ databases">
        <authorList>
            <consortium name="Pathogen Informatics"/>
            <person name="Doyle S."/>
        </authorList>
    </citation>
    <scope>NUCLEOTIDE SEQUENCE [LARGE SCALE GENOMIC DNA]</scope>
    <source>
        <strain evidence="6 7">NCTC1934</strain>
    </source>
</reference>
<dbReference type="RefSeq" id="WP_051037544.1">
    <property type="nucleotide sequence ID" value="NZ_UGRY01000002.1"/>
</dbReference>
<keyword evidence="7" id="KW-1185">Reference proteome</keyword>
<evidence type="ECO:0000256" key="3">
    <source>
        <dbReference type="ARBA" id="ARBA00023163"/>
    </source>
</evidence>
<dbReference type="Proteomes" id="UP000255467">
    <property type="component" value="Unassembled WGS sequence"/>
</dbReference>
<dbReference type="PRINTS" id="PR00778">
    <property type="entry name" value="HTHARSR"/>
</dbReference>
<dbReference type="AlphaFoldDB" id="A0A378YSB9"/>
<accession>A0A378YSB9</accession>
<dbReference type="Pfam" id="PF12840">
    <property type="entry name" value="HTH_20"/>
    <property type="match status" value="1"/>
</dbReference>
<sequence length="150" mass="15847">MDRSPAKIFEALGDPIRRHILELLAATGEQPAGAIVTAVQRHATISQPGVSQHLKALRDAGLVRTRADGTRRHYALDPDGIEAAQLWLAALHDSLTPFAQPLDALATEIARGKRARRDEISPAAPVGRAPDPDAPAASPHAPSRSDPAAS</sequence>
<evidence type="ECO:0000256" key="2">
    <source>
        <dbReference type="ARBA" id="ARBA00023125"/>
    </source>
</evidence>
<dbReference type="InterPro" id="IPR001845">
    <property type="entry name" value="HTH_ArsR_DNA-bd_dom"/>
</dbReference>
<feature type="region of interest" description="Disordered" evidence="4">
    <location>
        <begin position="110"/>
        <end position="150"/>
    </location>
</feature>
<keyword evidence="3" id="KW-0804">Transcription</keyword>
<evidence type="ECO:0000259" key="5">
    <source>
        <dbReference type="PROSITE" id="PS50987"/>
    </source>
</evidence>
<dbReference type="InterPro" id="IPR051081">
    <property type="entry name" value="HTH_MetalResp_TranReg"/>
</dbReference>
<feature type="domain" description="HTH arsR-type" evidence="5">
    <location>
        <begin position="1"/>
        <end position="98"/>
    </location>
</feature>
<dbReference type="InterPro" id="IPR036388">
    <property type="entry name" value="WH-like_DNA-bd_sf"/>
</dbReference>
<keyword evidence="2 6" id="KW-0238">DNA-binding</keyword>
<evidence type="ECO:0000313" key="7">
    <source>
        <dbReference type="Proteomes" id="UP000255467"/>
    </source>
</evidence>
<dbReference type="EMBL" id="UGRY01000002">
    <property type="protein sequence ID" value="SUA79381.1"/>
    <property type="molecule type" value="Genomic_DNA"/>
</dbReference>
<proteinExistence type="predicted"/>
<dbReference type="InterPro" id="IPR036390">
    <property type="entry name" value="WH_DNA-bd_sf"/>
</dbReference>
<organism evidence="6 7">
    <name type="scientific">Nocardia otitidiscaviarum</name>
    <dbReference type="NCBI Taxonomy" id="1823"/>
    <lineage>
        <taxon>Bacteria</taxon>
        <taxon>Bacillati</taxon>
        <taxon>Actinomycetota</taxon>
        <taxon>Actinomycetes</taxon>
        <taxon>Mycobacteriales</taxon>
        <taxon>Nocardiaceae</taxon>
        <taxon>Nocardia</taxon>
    </lineage>
</organism>
<evidence type="ECO:0000313" key="6">
    <source>
        <dbReference type="EMBL" id="SUA79381.1"/>
    </source>
</evidence>
<name>A0A378YSB9_9NOCA</name>
<protein>
    <submittedName>
        <fullName evidence="6">DNA-binding transcriptional repressor ArsR</fullName>
    </submittedName>
</protein>
<dbReference type="SUPFAM" id="SSF46785">
    <property type="entry name" value="Winged helix' DNA-binding domain"/>
    <property type="match status" value="1"/>
</dbReference>
<feature type="compositionally biased region" description="Low complexity" evidence="4">
    <location>
        <begin position="122"/>
        <end position="150"/>
    </location>
</feature>
<keyword evidence="1" id="KW-0805">Transcription regulation</keyword>
<dbReference type="Gene3D" id="1.10.10.10">
    <property type="entry name" value="Winged helix-like DNA-binding domain superfamily/Winged helix DNA-binding domain"/>
    <property type="match status" value="1"/>
</dbReference>
<evidence type="ECO:0000256" key="1">
    <source>
        <dbReference type="ARBA" id="ARBA00023015"/>
    </source>
</evidence>
<dbReference type="PANTHER" id="PTHR33154:SF33">
    <property type="entry name" value="TRANSCRIPTIONAL REPRESSOR SDPR"/>
    <property type="match status" value="1"/>
</dbReference>
<dbReference type="InterPro" id="IPR011991">
    <property type="entry name" value="ArsR-like_HTH"/>
</dbReference>